<dbReference type="PANTHER" id="PTHR43432">
    <property type="entry name" value="SLR0285 PROTEIN"/>
    <property type="match status" value="1"/>
</dbReference>
<proteinExistence type="predicted"/>
<evidence type="ECO:0000313" key="5">
    <source>
        <dbReference type="EMBL" id="ODM10175.1"/>
    </source>
</evidence>
<dbReference type="AlphaFoldDB" id="A0A1E3AN47"/>
<dbReference type="Gene3D" id="3.80.30.30">
    <property type="match status" value="1"/>
</dbReference>
<dbReference type="CDD" id="cd01335">
    <property type="entry name" value="Radical_SAM"/>
    <property type="match status" value="1"/>
</dbReference>
<evidence type="ECO:0000259" key="4">
    <source>
        <dbReference type="PROSITE" id="PS51918"/>
    </source>
</evidence>
<protein>
    <submittedName>
        <fullName evidence="5">Radical SAM superfamily protein</fullName>
    </submittedName>
</protein>
<keyword evidence="1" id="KW-0479">Metal-binding</keyword>
<evidence type="ECO:0000256" key="2">
    <source>
        <dbReference type="ARBA" id="ARBA00023004"/>
    </source>
</evidence>
<evidence type="ECO:0000256" key="3">
    <source>
        <dbReference type="ARBA" id="ARBA00023014"/>
    </source>
</evidence>
<feature type="domain" description="Radical SAM core" evidence="4">
    <location>
        <begin position="8"/>
        <end position="254"/>
    </location>
</feature>
<dbReference type="InterPro" id="IPR040086">
    <property type="entry name" value="MJ0683-like"/>
</dbReference>
<gene>
    <name evidence="5" type="ORF">BEH84_04544</name>
</gene>
<comment type="caution">
    <text evidence="5">The sequence shown here is derived from an EMBL/GenBank/DDBJ whole genome shotgun (WGS) entry which is preliminary data.</text>
</comment>
<dbReference type="GO" id="GO:0051536">
    <property type="term" value="F:iron-sulfur cluster binding"/>
    <property type="evidence" value="ECO:0007669"/>
    <property type="project" value="UniProtKB-KW"/>
</dbReference>
<reference evidence="5 6" key="1">
    <citation type="submission" date="2016-07" db="EMBL/GenBank/DDBJ databases">
        <title>Characterization of isolates of Eisenbergiella tayi derived from blood cultures, using whole genome sequencing.</title>
        <authorList>
            <person name="Burdz T."/>
            <person name="Wiebe D."/>
            <person name="Huynh C."/>
            <person name="Bernard K."/>
        </authorList>
    </citation>
    <scope>NUCLEOTIDE SEQUENCE [LARGE SCALE GENOMIC DNA]</scope>
    <source>
        <strain evidence="5 6">NML 120489</strain>
    </source>
</reference>
<keyword evidence="2" id="KW-0408">Iron</keyword>
<dbReference type="SUPFAM" id="SSF102114">
    <property type="entry name" value="Radical SAM enzymes"/>
    <property type="match status" value="1"/>
</dbReference>
<name>A0A1E3AN47_9FIRM</name>
<dbReference type="PATRIC" id="fig|1432052.3.peg.5041"/>
<dbReference type="PROSITE" id="PS51918">
    <property type="entry name" value="RADICAL_SAM"/>
    <property type="match status" value="1"/>
</dbReference>
<dbReference type="SFLD" id="SFLDS00029">
    <property type="entry name" value="Radical_SAM"/>
    <property type="match status" value="1"/>
</dbReference>
<sequence length="293" mass="33865">MFEVEVKAILSGGNGMNLYRGCTHGCIYCDARSSCYQVHPDRPFEDIEVKRNAAELLEQALRGKRKRCMIGTGGMSDPYLHLEKRLGLTRRCLELIDEYGFGVAIQTKSDLILRDLDLLKRINRKTKCVVQITLTTYDEDLCRVIEPNVCTSRRRAEVLEILRDEGIPTVCWMTPVLPFINDTEENIRGLLEYCCRAKTYGILTFGMGVTLRDGDRQYFYRKLDEHFPGLRERYVKTYGDAYEVPSPNQAELMKLLRRVCKEQGIVCDADEIFRYLSRFEDKLAGTQMSLFDF</sequence>
<dbReference type="InterPro" id="IPR007197">
    <property type="entry name" value="rSAM"/>
</dbReference>
<keyword evidence="3" id="KW-0411">Iron-sulfur</keyword>
<dbReference type="InterPro" id="IPR058240">
    <property type="entry name" value="rSAM_sf"/>
</dbReference>
<dbReference type="Proteomes" id="UP000095003">
    <property type="component" value="Unassembled WGS sequence"/>
</dbReference>
<dbReference type="RefSeq" id="WP_009250185.1">
    <property type="nucleotide sequence ID" value="NZ_CABMHK010000128.1"/>
</dbReference>
<dbReference type="EMBL" id="MCGI01000004">
    <property type="protein sequence ID" value="ODM10175.1"/>
    <property type="molecule type" value="Genomic_DNA"/>
</dbReference>
<evidence type="ECO:0000256" key="1">
    <source>
        <dbReference type="ARBA" id="ARBA00022723"/>
    </source>
</evidence>
<dbReference type="Pfam" id="PF04055">
    <property type="entry name" value="Radical_SAM"/>
    <property type="match status" value="1"/>
</dbReference>
<evidence type="ECO:0000313" key="6">
    <source>
        <dbReference type="Proteomes" id="UP000095003"/>
    </source>
</evidence>
<dbReference type="GO" id="GO:0046872">
    <property type="term" value="F:metal ion binding"/>
    <property type="evidence" value="ECO:0007669"/>
    <property type="project" value="UniProtKB-KW"/>
</dbReference>
<dbReference type="PANTHER" id="PTHR43432:SF5">
    <property type="entry name" value="ELP3_MIAA_NIFB-LIKE RADICAL SAM CORE DOMAIN-CONTAINING PROTEIN"/>
    <property type="match status" value="1"/>
</dbReference>
<organism evidence="5 6">
    <name type="scientific">Eisenbergiella tayi</name>
    <dbReference type="NCBI Taxonomy" id="1432052"/>
    <lineage>
        <taxon>Bacteria</taxon>
        <taxon>Bacillati</taxon>
        <taxon>Bacillota</taxon>
        <taxon>Clostridia</taxon>
        <taxon>Lachnospirales</taxon>
        <taxon>Lachnospiraceae</taxon>
        <taxon>Eisenbergiella</taxon>
    </lineage>
</organism>
<dbReference type="SFLD" id="SFLDG01084">
    <property type="entry name" value="Uncharacterised_Radical_SAM_Su"/>
    <property type="match status" value="1"/>
</dbReference>
<accession>A0A1E3AN47</accession>
<dbReference type="GO" id="GO:0003824">
    <property type="term" value="F:catalytic activity"/>
    <property type="evidence" value="ECO:0007669"/>
    <property type="project" value="InterPro"/>
</dbReference>